<keyword evidence="6" id="KW-1185">Reference proteome</keyword>
<evidence type="ECO:0000313" key="7">
    <source>
        <dbReference type="WBParaSite" id="NBR_0000343101-mRNA-1"/>
    </source>
</evidence>
<dbReference type="OMA" id="LNTATKW"/>
<dbReference type="InterPro" id="IPR030374">
    <property type="entry name" value="PABS"/>
</dbReference>
<accession>A0A0N4XLM9</accession>
<dbReference type="SUPFAM" id="SSF53335">
    <property type="entry name" value="S-adenosyl-L-methionine-dependent methyltransferases"/>
    <property type="match status" value="1"/>
</dbReference>
<name>A0A0N4XLM9_NIPBR</name>
<dbReference type="Gene3D" id="3.40.50.150">
    <property type="entry name" value="Vaccinia Virus protein VP39"/>
    <property type="match status" value="1"/>
</dbReference>
<dbReference type="InterPro" id="IPR029063">
    <property type="entry name" value="SAM-dependent_MTases_sf"/>
</dbReference>
<evidence type="ECO:0000256" key="2">
    <source>
        <dbReference type="ARBA" id="ARBA00022679"/>
    </source>
</evidence>
<dbReference type="AlphaFoldDB" id="A0A0N4XLM9"/>
<feature type="domain" description="PABS" evidence="4">
    <location>
        <begin position="1"/>
        <end position="87"/>
    </location>
</feature>
<dbReference type="WBParaSite" id="NBR_0000343101-mRNA-1">
    <property type="protein sequence ID" value="NBR_0000343101-mRNA-1"/>
    <property type="gene ID" value="NBR_0000343101"/>
</dbReference>
<evidence type="ECO:0000313" key="5">
    <source>
        <dbReference type="EMBL" id="VDL67021.1"/>
    </source>
</evidence>
<protein>
    <submittedName>
        <fullName evidence="7">PABS domain-containing protein</fullName>
    </submittedName>
</protein>
<keyword evidence="3" id="KW-0620">Polyamine biosynthesis</keyword>
<dbReference type="GO" id="GO:0016740">
    <property type="term" value="F:transferase activity"/>
    <property type="evidence" value="ECO:0007669"/>
    <property type="project" value="UniProtKB-UniRule"/>
</dbReference>
<comment type="caution">
    <text evidence="3">Lacks conserved residue(s) required for the propagation of feature annotation.</text>
</comment>
<evidence type="ECO:0000256" key="1">
    <source>
        <dbReference type="ARBA" id="ARBA00007867"/>
    </source>
</evidence>
<reference evidence="7" key="1">
    <citation type="submission" date="2017-02" db="UniProtKB">
        <authorList>
            <consortium name="WormBaseParasite"/>
        </authorList>
    </citation>
    <scope>IDENTIFICATION</scope>
</reference>
<evidence type="ECO:0000259" key="4">
    <source>
        <dbReference type="PROSITE" id="PS51006"/>
    </source>
</evidence>
<proteinExistence type="inferred from homology"/>
<evidence type="ECO:0000313" key="6">
    <source>
        <dbReference type="Proteomes" id="UP000271162"/>
    </source>
</evidence>
<dbReference type="Proteomes" id="UP000271162">
    <property type="component" value="Unassembled WGS sequence"/>
</dbReference>
<gene>
    <name evidence="5" type="ORF">NBR_LOCUS3432</name>
</gene>
<organism evidence="7">
    <name type="scientific">Nippostrongylus brasiliensis</name>
    <name type="common">Rat hookworm</name>
    <dbReference type="NCBI Taxonomy" id="27835"/>
    <lineage>
        <taxon>Eukaryota</taxon>
        <taxon>Metazoa</taxon>
        <taxon>Ecdysozoa</taxon>
        <taxon>Nematoda</taxon>
        <taxon>Chromadorea</taxon>
        <taxon>Rhabditida</taxon>
        <taxon>Rhabditina</taxon>
        <taxon>Rhabditomorpha</taxon>
        <taxon>Strongyloidea</taxon>
        <taxon>Heligmosomidae</taxon>
        <taxon>Nippostrongylus</taxon>
    </lineage>
</organism>
<reference evidence="5 6" key="2">
    <citation type="submission" date="2018-11" db="EMBL/GenBank/DDBJ databases">
        <authorList>
            <consortium name="Pathogen Informatics"/>
        </authorList>
    </citation>
    <scope>NUCLEOTIDE SEQUENCE [LARGE SCALE GENOMIC DNA]</scope>
</reference>
<evidence type="ECO:0000256" key="3">
    <source>
        <dbReference type="PROSITE-ProRule" id="PRU00354"/>
    </source>
</evidence>
<dbReference type="EMBL" id="UYSL01005106">
    <property type="protein sequence ID" value="VDL67021.1"/>
    <property type="molecule type" value="Genomic_DNA"/>
</dbReference>
<dbReference type="PROSITE" id="PS51006">
    <property type="entry name" value="PABS_2"/>
    <property type="match status" value="1"/>
</dbReference>
<sequence length="87" mass="9855">MFTSGAVEISRDAEAQVLFVGMGAGFMNTYIHHVYPKINITAVDIEPKMLNTATKWFGLEQDERHRVIIEDGVKFLRRAAENGPQFE</sequence>
<dbReference type="GO" id="GO:0006596">
    <property type="term" value="P:polyamine biosynthetic process"/>
    <property type="evidence" value="ECO:0007669"/>
    <property type="project" value="UniProtKB-UniRule"/>
</dbReference>
<comment type="similarity">
    <text evidence="1">Belongs to the spermidine/spermine synthase family.</text>
</comment>
<keyword evidence="2 3" id="KW-0808">Transferase</keyword>